<organism evidence="2 3">
    <name type="scientific">Staphylococcus pasteuri_A</name>
    <dbReference type="NCBI Taxonomy" id="3062664"/>
    <lineage>
        <taxon>Bacteria</taxon>
        <taxon>Bacillati</taxon>
        <taxon>Bacillota</taxon>
        <taxon>Bacilli</taxon>
        <taxon>Bacillales</taxon>
        <taxon>Staphylococcaceae</taxon>
        <taxon>Staphylococcus</taxon>
    </lineage>
</organism>
<feature type="signal peptide" evidence="1">
    <location>
        <begin position="1"/>
        <end position="23"/>
    </location>
</feature>
<accession>A0AAW7YT00</accession>
<evidence type="ECO:0000313" key="2">
    <source>
        <dbReference type="EMBL" id="MDO6575395.1"/>
    </source>
</evidence>
<gene>
    <name evidence="2" type="ORF">Q4528_14860</name>
</gene>
<evidence type="ECO:0000313" key="3">
    <source>
        <dbReference type="Proteomes" id="UP001170310"/>
    </source>
</evidence>
<keyword evidence="3" id="KW-1185">Reference proteome</keyword>
<protein>
    <submittedName>
        <fullName evidence="2">Uncharacterized protein</fullName>
    </submittedName>
</protein>
<reference evidence="2" key="1">
    <citation type="submission" date="2023-07" db="EMBL/GenBank/DDBJ databases">
        <title>Genome content predicts the carbon catabolic preferences of heterotrophic bacteria.</title>
        <authorList>
            <person name="Gralka M."/>
        </authorList>
    </citation>
    <scope>NUCLEOTIDE SEQUENCE</scope>
    <source>
        <strain evidence="2">E2R20</strain>
    </source>
</reference>
<proteinExistence type="predicted"/>
<feature type="chain" id="PRO_5043914028" evidence="1">
    <location>
        <begin position="24"/>
        <end position="69"/>
    </location>
</feature>
<feature type="non-terminal residue" evidence="2">
    <location>
        <position position="69"/>
    </location>
</feature>
<dbReference type="Proteomes" id="UP001170310">
    <property type="component" value="Unassembled WGS sequence"/>
</dbReference>
<dbReference type="RefSeq" id="WP_303522456.1">
    <property type="nucleotide sequence ID" value="NZ_JAUOQO010000612.1"/>
</dbReference>
<name>A0AAW7YT00_9STAP</name>
<dbReference type="AlphaFoldDB" id="A0AAW7YT00"/>
<sequence>MKYQIKRLKLRAGILLLMSTVFTANGYAAAAAAGGKGLDSLCHGEFFNPVSDPNSNNFFPISIFGKAFG</sequence>
<dbReference type="EMBL" id="JAUOQO010000612">
    <property type="protein sequence ID" value="MDO6575395.1"/>
    <property type="molecule type" value="Genomic_DNA"/>
</dbReference>
<evidence type="ECO:0000256" key="1">
    <source>
        <dbReference type="SAM" id="SignalP"/>
    </source>
</evidence>
<keyword evidence="1" id="KW-0732">Signal</keyword>
<comment type="caution">
    <text evidence="2">The sequence shown here is derived from an EMBL/GenBank/DDBJ whole genome shotgun (WGS) entry which is preliminary data.</text>
</comment>